<protein>
    <submittedName>
        <fullName evidence="9">Cytochrome P450</fullName>
    </submittedName>
</protein>
<evidence type="ECO:0000256" key="6">
    <source>
        <dbReference type="ARBA" id="ARBA00023033"/>
    </source>
</evidence>
<name>A0A6A6SQX5_9PLEO</name>
<dbReference type="PRINTS" id="PR01239">
    <property type="entry name" value="EP450IICYP52"/>
</dbReference>
<evidence type="ECO:0000256" key="8">
    <source>
        <dbReference type="SAM" id="SignalP"/>
    </source>
</evidence>
<feature type="signal peptide" evidence="8">
    <location>
        <begin position="1"/>
        <end position="21"/>
    </location>
</feature>
<evidence type="ECO:0000256" key="5">
    <source>
        <dbReference type="ARBA" id="ARBA00023004"/>
    </source>
</evidence>
<dbReference type="InterPro" id="IPR002974">
    <property type="entry name" value="Cyt_P450_E_CYP52_ascomycetes"/>
</dbReference>
<reference evidence="9" key="1">
    <citation type="journal article" date="2020" name="Stud. Mycol.">
        <title>101 Dothideomycetes genomes: a test case for predicting lifestyles and emergence of pathogens.</title>
        <authorList>
            <person name="Haridas S."/>
            <person name="Albert R."/>
            <person name="Binder M."/>
            <person name="Bloem J."/>
            <person name="Labutti K."/>
            <person name="Salamov A."/>
            <person name="Andreopoulos B."/>
            <person name="Baker S."/>
            <person name="Barry K."/>
            <person name="Bills G."/>
            <person name="Bluhm B."/>
            <person name="Cannon C."/>
            <person name="Castanera R."/>
            <person name="Culley D."/>
            <person name="Daum C."/>
            <person name="Ezra D."/>
            <person name="Gonzalez J."/>
            <person name="Henrissat B."/>
            <person name="Kuo A."/>
            <person name="Liang C."/>
            <person name="Lipzen A."/>
            <person name="Lutzoni F."/>
            <person name="Magnuson J."/>
            <person name="Mondo S."/>
            <person name="Nolan M."/>
            <person name="Ohm R."/>
            <person name="Pangilinan J."/>
            <person name="Park H.-J."/>
            <person name="Ramirez L."/>
            <person name="Alfaro M."/>
            <person name="Sun H."/>
            <person name="Tritt A."/>
            <person name="Yoshinaga Y."/>
            <person name="Zwiers L.-H."/>
            <person name="Turgeon B."/>
            <person name="Goodwin S."/>
            <person name="Spatafora J."/>
            <person name="Crous P."/>
            <person name="Grigoriev I."/>
        </authorList>
    </citation>
    <scope>NUCLEOTIDE SEQUENCE</scope>
    <source>
        <strain evidence="9">CBS 122681</strain>
    </source>
</reference>
<evidence type="ECO:0000313" key="10">
    <source>
        <dbReference type="Proteomes" id="UP000799324"/>
    </source>
</evidence>
<dbReference type="GO" id="GO:0005506">
    <property type="term" value="F:iron ion binding"/>
    <property type="evidence" value="ECO:0007669"/>
    <property type="project" value="InterPro"/>
</dbReference>
<comment type="cofactor">
    <cofactor evidence="1">
        <name>heme</name>
        <dbReference type="ChEBI" id="CHEBI:30413"/>
    </cofactor>
</comment>
<keyword evidence="5 7" id="KW-0408">Iron</keyword>
<dbReference type="Gene3D" id="1.10.630.10">
    <property type="entry name" value="Cytochrome P450"/>
    <property type="match status" value="1"/>
</dbReference>
<dbReference type="PROSITE" id="PS00086">
    <property type="entry name" value="CYTOCHROME_P450"/>
    <property type="match status" value="1"/>
</dbReference>
<comment type="similarity">
    <text evidence="2 7">Belongs to the cytochrome P450 family.</text>
</comment>
<dbReference type="Pfam" id="PF00067">
    <property type="entry name" value="p450"/>
    <property type="match status" value="1"/>
</dbReference>
<evidence type="ECO:0000256" key="4">
    <source>
        <dbReference type="ARBA" id="ARBA00023002"/>
    </source>
</evidence>
<keyword evidence="3 7" id="KW-0479">Metal-binding</keyword>
<dbReference type="Proteomes" id="UP000799324">
    <property type="component" value="Unassembled WGS sequence"/>
</dbReference>
<keyword evidence="7" id="KW-0349">Heme</keyword>
<feature type="chain" id="PRO_5025362535" evidence="8">
    <location>
        <begin position="22"/>
        <end position="485"/>
    </location>
</feature>
<dbReference type="OrthoDB" id="1470350at2759"/>
<evidence type="ECO:0000256" key="3">
    <source>
        <dbReference type="ARBA" id="ARBA00022723"/>
    </source>
</evidence>
<keyword evidence="8" id="KW-0732">Signal</keyword>
<sequence>MGLILSLLIVLSSFIAYQVYRIQCQRNEIVRRNECGTVVQHWTLEPFTGFDFQIKMHMSIPFLHQLHQRYRHTFQVGTLISHPALITTAKENICGINSSKDFGVEPMRLPGMEYFCGKGFITTDGDTWNHSKRMLRPSFDGSNLRDLSILRDEIDTLLESLPKDGSASDLQPLLYTAFLNSALYFVLGVLPSQISNDAPLTAEKFVKSFHGALVYSMFRTVLGRAWKLLPQARYIQTCATAHKFIDFYVEKALQEHDHNDITRCKRSLMKDLASQTDDKAYIRYQVIQGMMAAQDTTSELLTNAFFLLARNSEYWTRLHTEIVEAGDERFEVDRLIASKLISNILLETLRICPIFPLIGRVALRDTKLPVGGGLQQDLPVFVPQGTKVVMSYYSVHRNESVFGDDVETFRPDRWDDIHPAQWEFMAFGGGNRTCLGRQKALIEASYVLARFGHAFEGIRSMDSREWQGELKMTCKSANGCKVAFY</sequence>
<dbReference type="InterPro" id="IPR047146">
    <property type="entry name" value="Cyt_P450_E_CYP52_fungi"/>
</dbReference>
<keyword evidence="6 7" id="KW-0503">Monooxygenase</keyword>
<keyword evidence="4 7" id="KW-0560">Oxidoreductase</keyword>
<organism evidence="9 10">
    <name type="scientific">Lophiostoma macrostomum CBS 122681</name>
    <dbReference type="NCBI Taxonomy" id="1314788"/>
    <lineage>
        <taxon>Eukaryota</taxon>
        <taxon>Fungi</taxon>
        <taxon>Dikarya</taxon>
        <taxon>Ascomycota</taxon>
        <taxon>Pezizomycotina</taxon>
        <taxon>Dothideomycetes</taxon>
        <taxon>Pleosporomycetidae</taxon>
        <taxon>Pleosporales</taxon>
        <taxon>Lophiostomataceae</taxon>
        <taxon>Lophiostoma</taxon>
    </lineage>
</organism>
<keyword evidence="10" id="KW-1185">Reference proteome</keyword>
<dbReference type="GO" id="GO:0016712">
    <property type="term" value="F:oxidoreductase activity, acting on paired donors, with incorporation or reduction of molecular oxygen, reduced flavin or flavoprotein as one donor, and incorporation of one atom of oxygen"/>
    <property type="evidence" value="ECO:0007669"/>
    <property type="project" value="InterPro"/>
</dbReference>
<dbReference type="GO" id="GO:0020037">
    <property type="term" value="F:heme binding"/>
    <property type="evidence" value="ECO:0007669"/>
    <property type="project" value="InterPro"/>
</dbReference>
<evidence type="ECO:0000256" key="2">
    <source>
        <dbReference type="ARBA" id="ARBA00010617"/>
    </source>
</evidence>
<proteinExistence type="inferred from homology"/>
<dbReference type="InterPro" id="IPR017972">
    <property type="entry name" value="Cyt_P450_CS"/>
</dbReference>
<dbReference type="PANTHER" id="PTHR24287">
    <property type="entry name" value="P450, PUTATIVE (EUROFUNG)-RELATED"/>
    <property type="match status" value="1"/>
</dbReference>
<dbReference type="InterPro" id="IPR036396">
    <property type="entry name" value="Cyt_P450_sf"/>
</dbReference>
<dbReference type="InterPro" id="IPR001128">
    <property type="entry name" value="Cyt_P450"/>
</dbReference>
<gene>
    <name evidence="9" type="ORF">K491DRAFT_609599</name>
</gene>
<dbReference type="PRINTS" id="PR00385">
    <property type="entry name" value="P450"/>
</dbReference>
<dbReference type="SUPFAM" id="SSF48264">
    <property type="entry name" value="Cytochrome P450"/>
    <property type="match status" value="1"/>
</dbReference>
<evidence type="ECO:0000256" key="7">
    <source>
        <dbReference type="RuleBase" id="RU000461"/>
    </source>
</evidence>
<accession>A0A6A6SQX5</accession>
<evidence type="ECO:0000313" key="9">
    <source>
        <dbReference type="EMBL" id="KAF2650040.1"/>
    </source>
</evidence>
<evidence type="ECO:0000256" key="1">
    <source>
        <dbReference type="ARBA" id="ARBA00001971"/>
    </source>
</evidence>
<dbReference type="PANTHER" id="PTHR24287:SF17">
    <property type="entry name" value="P450, PUTATIVE (EUROFUNG)-RELATED"/>
    <property type="match status" value="1"/>
</dbReference>
<dbReference type="AlphaFoldDB" id="A0A6A6SQX5"/>
<dbReference type="EMBL" id="MU004469">
    <property type="protein sequence ID" value="KAF2650040.1"/>
    <property type="molecule type" value="Genomic_DNA"/>
</dbReference>